<feature type="non-terminal residue" evidence="1">
    <location>
        <position position="444"/>
    </location>
</feature>
<sequence>MDPSNTDHTVNGAGRGGGGSNSTDDLFNFSQAAASMFMNPTTTTTTTAGTSGEHGMDEMWGMGDAASMFFNMDAFSSAPATATATTTGPTAGIDLSAAFGLDMNGASMDPDAWKMLLQGDPSMDDLFSGFASSIGPAAAAAAGHPTAPLAAPAGDPNAMFGVTSAMATLAPSDLDALSRPSVVAPSSSSSSQLKSPTPSAAKKPRAPKPKKPTTAVPVVAPQATKAKTKAKKAATPKLTSPTPDISAMSPKAREPSSPDALRRSIKPKADGAATPASPTPSAKSITHQQMPPAAVTQPSTASNAFTTVFQSPPQPPPPSQQQLYQAQQQQQQQQNAYLYQQQLQHQQHQQQQQQQQQHQIALANIMNLPPAQRMNVLQQLQASSANIPANQALLMAYQQLQLQQQQQQQTGVNTSVIQGSPYITNAQLQQQQQPGSMPQMMAAA</sequence>
<evidence type="ECO:0000313" key="2">
    <source>
        <dbReference type="Proteomes" id="UP001140096"/>
    </source>
</evidence>
<proteinExistence type="predicted"/>
<organism evidence="1 2">
    <name type="scientific">Coemansia furcata</name>
    <dbReference type="NCBI Taxonomy" id="417177"/>
    <lineage>
        <taxon>Eukaryota</taxon>
        <taxon>Fungi</taxon>
        <taxon>Fungi incertae sedis</taxon>
        <taxon>Zoopagomycota</taxon>
        <taxon>Kickxellomycotina</taxon>
        <taxon>Kickxellomycetes</taxon>
        <taxon>Kickxellales</taxon>
        <taxon>Kickxellaceae</taxon>
        <taxon>Coemansia</taxon>
    </lineage>
</organism>
<evidence type="ECO:0000313" key="1">
    <source>
        <dbReference type="EMBL" id="KAJ2798367.1"/>
    </source>
</evidence>
<comment type="caution">
    <text evidence="1">The sequence shown here is derived from an EMBL/GenBank/DDBJ whole genome shotgun (WGS) entry which is preliminary data.</text>
</comment>
<dbReference type="Proteomes" id="UP001140096">
    <property type="component" value="Unassembled WGS sequence"/>
</dbReference>
<name>A0ACC1KZF2_9FUNG</name>
<protein>
    <submittedName>
        <fullName evidence="1">Uncharacterized protein</fullName>
    </submittedName>
</protein>
<gene>
    <name evidence="1" type="ORF">H4S07_005708</name>
</gene>
<keyword evidence="2" id="KW-1185">Reference proteome</keyword>
<reference evidence="1" key="1">
    <citation type="submission" date="2022-07" db="EMBL/GenBank/DDBJ databases">
        <title>Phylogenomic reconstructions and comparative analyses of Kickxellomycotina fungi.</title>
        <authorList>
            <person name="Reynolds N.K."/>
            <person name="Stajich J.E."/>
            <person name="Barry K."/>
            <person name="Grigoriev I.V."/>
            <person name="Crous P."/>
            <person name="Smith M.E."/>
        </authorList>
    </citation>
    <scope>NUCLEOTIDE SEQUENCE</scope>
    <source>
        <strain evidence="1">CBS 102833</strain>
    </source>
</reference>
<dbReference type="EMBL" id="JANBUP010002959">
    <property type="protein sequence ID" value="KAJ2798367.1"/>
    <property type="molecule type" value="Genomic_DNA"/>
</dbReference>
<accession>A0ACC1KZF2</accession>